<evidence type="ECO:0000259" key="1">
    <source>
        <dbReference type="Pfam" id="PF24346"/>
    </source>
</evidence>
<name>A0A2U2X0X3_9FLAO</name>
<protein>
    <recommendedName>
        <fullName evidence="1">DUF7507 domain-containing protein</fullName>
    </recommendedName>
</protein>
<dbReference type="Proteomes" id="UP000245375">
    <property type="component" value="Unassembled WGS sequence"/>
</dbReference>
<dbReference type="InterPro" id="IPR055354">
    <property type="entry name" value="DUF7507"/>
</dbReference>
<dbReference type="NCBIfam" id="TIGR01451">
    <property type="entry name" value="B_ant_repeat"/>
    <property type="match status" value="1"/>
</dbReference>
<evidence type="ECO:0000313" key="2">
    <source>
        <dbReference type="EMBL" id="PWH81404.1"/>
    </source>
</evidence>
<accession>A0A2U2X0X3</accession>
<dbReference type="AlphaFoldDB" id="A0A2U2X0X3"/>
<feature type="domain" description="DUF7507" evidence="1">
    <location>
        <begin position="380"/>
        <end position="426"/>
    </location>
</feature>
<dbReference type="RefSeq" id="WP_146191843.1">
    <property type="nucleotide sequence ID" value="NZ_QFRI01000008.1"/>
</dbReference>
<dbReference type="InterPro" id="IPR047589">
    <property type="entry name" value="DUF11_rpt"/>
</dbReference>
<keyword evidence="3" id="KW-1185">Reference proteome</keyword>
<reference evidence="3" key="2">
    <citation type="submission" date="2018-05" db="EMBL/GenBank/DDBJ databases">
        <title>Algibacter marinivivus sp. nov., isolated from sample around a algae.</title>
        <authorList>
            <person name="Lu D."/>
        </authorList>
    </citation>
    <scope>NUCLEOTIDE SEQUENCE [LARGE SCALE GENOMIC DNA]</scope>
    <source>
        <strain evidence="3">ZY111</strain>
    </source>
</reference>
<reference evidence="2 3" key="1">
    <citation type="submission" date="2018-05" db="EMBL/GenBank/DDBJ databases">
        <title>Algibacter marinivivus sp. nov., isolated from sample around a algae.</title>
        <authorList>
            <person name="Zhong X."/>
        </authorList>
    </citation>
    <scope>NUCLEOTIDE SEQUENCE [LARGE SCALE GENOMIC DNA]</scope>
    <source>
        <strain evidence="2 3">ZY111</strain>
    </source>
</reference>
<dbReference type="EMBL" id="QFRI01000008">
    <property type="protein sequence ID" value="PWH81404.1"/>
    <property type="molecule type" value="Genomic_DNA"/>
</dbReference>
<dbReference type="OrthoDB" id="1236981at2"/>
<proteinExistence type="predicted"/>
<comment type="caution">
    <text evidence="2">The sequence shown here is derived from an EMBL/GenBank/DDBJ whole genome shotgun (WGS) entry which is preliminary data.</text>
</comment>
<sequence>AWTPAAGLDDATLPNPTASAAGTYSLVVTETATGCVSVNTAEVTVNLDDTPPVVSDEADQALCNTSDFTMTQSSPSIGTGLWTLVNGTATITDNSLPTTTVTGLAAGTTATLRWTVTTGTCSAFDDVVISHDICSLSLTKTADVETYDEIGDVITYTFVTTNTGNVTLNNVTVTDPLPGLSPLNCGTSCVALFADTVTDLISEVVIDGVTYDFNTVTVSELITILSNFVASEGLSGISLNSGLLILEDLINDSGLSTQTIQGEIANLLASPDITPEEAAIISNLNTCLSAVATDNGLATDATIADLLLELLGIVSDYIADQGLGSLSLNTGLSIANDLAVNEGYANSTINDLFNYLLTVEANSANSNSTLLNSILDCITLNCGSSTATTTLAPGESMTCTATYTITQADIDNGSVVNVATADSDETGPITATETVLYECVDFNFFVYLEGSLIEPQTGAYNTPMRTTLNDSRLLPGQYSVDILGNVYTAPLGDTGQAYSIAPWNYSGTEGASYDSGQNASNADANYPSAIVDWVLVSLRTDPNDGSQAICQKAGLLYSDGHIEFPSGDCCQIDASESYYVVIEHRNHLIVMSADPVSVVNGELTYDFRDKQSYINLFGGTAVGQKEVLTGVYAMYAGNGDQTSVLEEDTDITSADYAKWLNNGSETRTYNLVDYNMDGDVSALDFELWEENSPLFTSVAR</sequence>
<gene>
    <name evidence="2" type="ORF">DIS18_14845</name>
</gene>
<feature type="domain" description="DUF7507" evidence="1">
    <location>
        <begin position="135"/>
        <end position="186"/>
    </location>
</feature>
<evidence type="ECO:0000313" key="3">
    <source>
        <dbReference type="Proteomes" id="UP000245375"/>
    </source>
</evidence>
<feature type="non-terminal residue" evidence="2">
    <location>
        <position position="1"/>
    </location>
</feature>
<reference evidence="3" key="3">
    <citation type="submission" date="2018-05" db="EMBL/GenBank/DDBJ databases">
        <authorList>
            <person name="Lu D."/>
        </authorList>
    </citation>
    <scope>NUCLEOTIDE SEQUENCE [LARGE SCALE GENOMIC DNA]</scope>
    <source>
        <strain evidence="3">ZY111</strain>
    </source>
</reference>
<dbReference type="Pfam" id="PF24346">
    <property type="entry name" value="DUF7507"/>
    <property type="match status" value="2"/>
</dbReference>
<organism evidence="2 3">
    <name type="scientific">Algibacter marinivivus</name>
    <dbReference type="NCBI Taxonomy" id="2100723"/>
    <lineage>
        <taxon>Bacteria</taxon>
        <taxon>Pseudomonadati</taxon>
        <taxon>Bacteroidota</taxon>
        <taxon>Flavobacteriia</taxon>
        <taxon>Flavobacteriales</taxon>
        <taxon>Flavobacteriaceae</taxon>
        <taxon>Algibacter</taxon>
    </lineage>
</organism>